<keyword evidence="4" id="KW-0862">Zinc</keyword>
<evidence type="ECO:0000256" key="2">
    <source>
        <dbReference type="ARBA" id="ARBA00022737"/>
    </source>
</evidence>
<feature type="domain" description="C2H2-type" evidence="7">
    <location>
        <begin position="943"/>
        <end position="971"/>
    </location>
</feature>
<feature type="domain" description="C2H2-type" evidence="7">
    <location>
        <begin position="1124"/>
        <end position="1152"/>
    </location>
</feature>
<dbReference type="InterPro" id="IPR013087">
    <property type="entry name" value="Znf_C2H2_type"/>
</dbReference>
<organism evidence="8 9">
    <name type="scientific">Meganyctiphanes norvegica</name>
    <name type="common">Northern krill</name>
    <name type="synonym">Thysanopoda norvegica</name>
    <dbReference type="NCBI Taxonomy" id="48144"/>
    <lineage>
        <taxon>Eukaryota</taxon>
        <taxon>Metazoa</taxon>
        <taxon>Ecdysozoa</taxon>
        <taxon>Arthropoda</taxon>
        <taxon>Crustacea</taxon>
        <taxon>Multicrustacea</taxon>
        <taxon>Malacostraca</taxon>
        <taxon>Eumalacostraca</taxon>
        <taxon>Eucarida</taxon>
        <taxon>Euphausiacea</taxon>
        <taxon>Euphausiidae</taxon>
        <taxon>Meganyctiphanes</taxon>
    </lineage>
</organism>
<dbReference type="PROSITE" id="PS00028">
    <property type="entry name" value="ZINC_FINGER_C2H2_1"/>
    <property type="match status" value="21"/>
</dbReference>
<feature type="domain" description="C2H2-type" evidence="7">
    <location>
        <begin position="759"/>
        <end position="787"/>
    </location>
</feature>
<keyword evidence="3 5" id="KW-0863">Zinc-finger</keyword>
<evidence type="ECO:0000256" key="4">
    <source>
        <dbReference type="ARBA" id="ARBA00022833"/>
    </source>
</evidence>
<evidence type="ECO:0000256" key="3">
    <source>
        <dbReference type="ARBA" id="ARBA00022771"/>
    </source>
</evidence>
<feature type="domain" description="C2H2-type" evidence="7">
    <location>
        <begin position="1292"/>
        <end position="1319"/>
    </location>
</feature>
<dbReference type="PROSITE" id="PS50157">
    <property type="entry name" value="ZINC_FINGER_C2H2_2"/>
    <property type="match status" value="17"/>
</dbReference>
<dbReference type="Proteomes" id="UP001497623">
    <property type="component" value="Unassembled WGS sequence"/>
</dbReference>
<reference evidence="8 9" key="1">
    <citation type="submission" date="2024-05" db="EMBL/GenBank/DDBJ databases">
        <authorList>
            <person name="Wallberg A."/>
        </authorList>
    </citation>
    <scope>NUCLEOTIDE SEQUENCE [LARGE SCALE GENOMIC DNA]</scope>
</reference>
<dbReference type="Pfam" id="PF00096">
    <property type="entry name" value="zf-C2H2"/>
    <property type="match status" value="5"/>
</dbReference>
<feature type="domain" description="C2H2-type" evidence="7">
    <location>
        <begin position="525"/>
        <end position="553"/>
    </location>
</feature>
<feature type="compositionally biased region" description="Low complexity" evidence="6">
    <location>
        <begin position="1569"/>
        <end position="1580"/>
    </location>
</feature>
<keyword evidence="2" id="KW-0677">Repeat</keyword>
<proteinExistence type="predicted"/>
<evidence type="ECO:0000256" key="6">
    <source>
        <dbReference type="SAM" id="MobiDB-lite"/>
    </source>
</evidence>
<dbReference type="SUPFAM" id="SSF57667">
    <property type="entry name" value="beta-beta-alpha zinc fingers"/>
    <property type="match status" value="8"/>
</dbReference>
<dbReference type="InterPro" id="IPR036236">
    <property type="entry name" value="Znf_C2H2_sf"/>
</dbReference>
<dbReference type="PANTHER" id="PTHR24379">
    <property type="entry name" value="KRAB AND ZINC FINGER DOMAIN-CONTAINING"/>
    <property type="match status" value="1"/>
</dbReference>
<evidence type="ECO:0000313" key="9">
    <source>
        <dbReference type="Proteomes" id="UP001497623"/>
    </source>
</evidence>
<sequence length="1733" mass="193716">MATSYTECSVCGEYGENRIKCLKNVTRYTNSLLKEVVSNAICRNIKDTDSICTKCLELFNEKDRLQKMTTDMDSHIQTKIKETQKKDSGAITIIKSKLADDTINIHIGESVLTIKEDLERQFTSLTQAEVNVLEPKKRRGRPPKEKGHLRFASQGNASVFPVPPLMVNERPKRKRSSRFDTYLEVLRGEKEFYIDDEDKEDTPTKRRGRIPRNGISGNVDRSPVVGIVPVGEACKDDDLERMCIIQVTEMSEDELDKSNAEKSSNSDKDKLDLEEVVQEILGLKVEGLIDDIDSVYEEGPESEEHNDNLMNVIDGMNTANCDLDDIASNTTQSLTQNTHSVDEDCDNNNSGNMASLIKVDNIKKESDSSSSITIIKTECVDSSDTSECLGTSDPEASIEVTANDDDEEEALAEDMPRLELTITQQGDNTLSAVVSDQNSDESNTMSSIFTDSSISDSFVKEESGRTISIANVEQDGFTVNAIIEQKKFRCKICNVMFCDRESARDHAQEIHKMNPAENLGSQQSYKCSECDRVFPTIRGRDRHHLHMHLKHKPVQCTVCLQNFNSFGPLERHLRNIHDRDPTTHCELCEAEFVLGTSLEHHREIVHPNSSRISRSGSNFIKSTVSVQKQIKDVPALIGIGRQPKLIQCPFCSQMILGSRALKIHHQKVHNGQEYNCKYCRYRSACLSTVQRHMIRVHKAADVELYSCIKCKAGYREIKDLEEHYVLKHRVEPDQLCQHCGEKFACIEMLRAHKKTHRAFSCHLCQLGFMKEDALEDHINTVHQDDPANNGCLDSSSIPHGQSMPLLDMTNVTTSLNSEIKSTENKDPELENQKVASSKVLEIGSDGSVTEVKDGQIEKISEDSTNNNIEMPSLDPSPSEDVTLHLQQTKEGGLEEMDILNPLKGQRVKDLPKKMECPICNKVLTTKFLRTHMLSHQGAGSLPHKCRSCGKAYAQGTLLRKHIRNRHPEEFAKLGNKNPKKHKVKCDFCEEIYNDIYALEEHLWIHMKEKIYECGDCKIKFGMESNLREHYKSHFFKEEQPCPICKREFKSIGFYNEHVERCKSRWKCEHCGLECDTQEYYRKHQRSDHGGENVIRYQCNLCEKSFVEKHRYEDHLITHSTEKAFTCHICDKQFKRQRPLNDHLARAHSEQSKICSYCHKHFNSSQELEAHKQVHKRDYPCNACGHVYTSKAALLNHLVVHHTEASPHSCHLCGQTFVKQANLKSHLVTHSSSTPYICQADACHKMFRSEALLKSHMARRHNDLEYVCHICDRKFGLDSDLRRHAATHAATPLPCHECSRSFRSEAQLERHLLTHTKEQPYECGICQHTTAVRSHLLRHIQIEHGLDMSEAATQLVVNRWRCSVCGKMFVVRGSLMRHLQEHGSHGVQAQGHSIKTRSSTNAAAQDISITDTIAAAAQANNDDTAVFLDQVSSLSWQDLTPLLRLHVVTDAQSADENDEDVGGTVAADVWQCPGCLHATSSEEDMRDHLASTTHCQEAVILQLAGGLAGAQQPDDRDDLNNSLQEDDSGEVKVLQLGRGDLTESGMGYLIVQEEDNQEGLHDPSSGNNSDGAGEADVDGVGSQESSDGASGSVLVSMDDSSLQQLLHQPGSNIQIVVENAAAAAQLLSDGSTAATTAAEGDTNTSNNSTIQDTGEGGSGDADQELSEAATLLNGSELLLQTADGQLVLQQTINGMTQYQLVEGVPTSSNEDEVALTLLPQHSSDALAAQFIIPE</sequence>
<dbReference type="Pfam" id="PF13912">
    <property type="entry name" value="zf-C2H2_6"/>
    <property type="match status" value="1"/>
</dbReference>
<keyword evidence="1" id="KW-0479">Metal-binding</keyword>
<feature type="region of interest" description="Disordered" evidence="6">
    <location>
        <begin position="1633"/>
        <end position="1661"/>
    </location>
</feature>
<dbReference type="PANTHER" id="PTHR24379:SF121">
    <property type="entry name" value="C2H2-TYPE DOMAIN-CONTAINING PROTEIN"/>
    <property type="match status" value="1"/>
</dbReference>
<feature type="domain" description="C2H2-type" evidence="7">
    <location>
        <begin position="1359"/>
        <end position="1381"/>
    </location>
</feature>
<dbReference type="EMBL" id="CAXKWB010000342">
    <property type="protein sequence ID" value="CAL4060373.1"/>
    <property type="molecule type" value="Genomic_DNA"/>
</dbReference>
<feature type="region of interest" description="Disordered" evidence="6">
    <location>
        <begin position="197"/>
        <end position="217"/>
    </location>
</feature>
<evidence type="ECO:0000256" key="5">
    <source>
        <dbReference type="PROSITE-ProRule" id="PRU00042"/>
    </source>
</evidence>
<feature type="domain" description="C2H2-type" evidence="7">
    <location>
        <begin position="1207"/>
        <end position="1234"/>
    </location>
</feature>
<feature type="domain" description="C2H2-type" evidence="7">
    <location>
        <begin position="1096"/>
        <end position="1123"/>
    </location>
</feature>
<feature type="domain" description="C2H2-type" evidence="7">
    <location>
        <begin position="1065"/>
        <end position="1093"/>
    </location>
</feature>
<feature type="domain" description="C2H2-type" evidence="7">
    <location>
        <begin position="1178"/>
        <end position="1206"/>
    </location>
</feature>
<accession>A0AAV2PM82</accession>
<keyword evidence="9" id="KW-1185">Reference proteome</keyword>
<dbReference type="Pfam" id="PF12874">
    <property type="entry name" value="zf-met"/>
    <property type="match status" value="1"/>
</dbReference>
<feature type="region of interest" description="Disordered" evidence="6">
    <location>
        <begin position="1505"/>
        <end position="1527"/>
    </location>
</feature>
<feature type="domain" description="C2H2-type" evidence="7">
    <location>
        <begin position="734"/>
        <end position="756"/>
    </location>
</feature>
<evidence type="ECO:0000256" key="1">
    <source>
        <dbReference type="ARBA" id="ARBA00022723"/>
    </source>
</evidence>
<gene>
    <name evidence="8" type="ORF">MNOR_LOCUS1301</name>
</gene>
<dbReference type="GO" id="GO:0008270">
    <property type="term" value="F:zinc ion binding"/>
    <property type="evidence" value="ECO:0007669"/>
    <property type="project" value="UniProtKB-KW"/>
</dbReference>
<feature type="domain" description="C2H2-type" evidence="7">
    <location>
        <begin position="1011"/>
        <end position="1038"/>
    </location>
</feature>
<feature type="region of interest" description="Disordered" evidence="6">
    <location>
        <begin position="1555"/>
        <end position="1593"/>
    </location>
</feature>
<name>A0AAV2PM82_MEGNR</name>
<dbReference type="Gene3D" id="3.30.160.60">
    <property type="entry name" value="Classic Zinc Finger"/>
    <property type="match status" value="12"/>
</dbReference>
<evidence type="ECO:0000313" key="8">
    <source>
        <dbReference type="EMBL" id="CAL4060373.1"/>
    </source>
</evidence>
<feature type="domain" description="C2H2-type" evidence="7">
    <location>
        <begin position="983"/>
        <end position="1010"/>
    </location>
</feature>
<feature type="domain" description="C2H2-type" evidence="7">
    <location>
        <begin position="554"/>
        <end position="582"/>
    </location>
</feature>
<feature type="domain" description="C2H2-type" evidence="7">
    <location>
        <begin position="1235"/>
        <end position="1265"/>
    </location>
</feature>
<comment type="caution">
    <text evidence="8">The sequence shown here is derived from an EMBL/GenBank/DDBJ whole genome shotgun (WGS) entry which is preliminary data.</text>
</comment>
<protein>
    <recommendedName>
        <fullName evidence="7">C2H2-type domain-containing protein</fullName>
    </recommendedName>
</protein>
<feature type="compositionally biased region" description="Polar residues" evidence="6">
    <location>
        <begin position="1633"/>
        <end position="1651"/>
    </location>
</feature>
<feature type="domain" description="C2H2-type" evidence="7">
    <location>
        <begin position="1152"/>
        <end position="1179"/>
    </location>
</feature>
<dbReference type="SMART" id="SM00355">
    <property type="entry name" value="ZnF_C2H2"/>
    <property type="match status" value="26"/>
</dbReference>
<feature type="domain" description="C2H2-type" evidence="7">
    <location>
        <begin position="1265"/>
        <end position="1292"/>
    </location>
</feature>
<evidence type="ECO:0000259" key="7">
    <source>
        <dbReference type="PROSITE" id="PS50157"/>
    </source>
</evidence>